<evidence type="ECO:0000256" key="2">
    <source>
        <dbReference type="ARBA" id="ARBA00022692"/>
    </source>
</evidence>
<reference evidence="8" key="2">
    <citation type="submission" date="2015-06" db="UniProtKB">
        <authorList>
            <consortium name="EnsemblProtists"/>
        </authorList>
    </citation>
    <scope>IDENTIFICATION</scope>
    <source>
        <strain evidence="8">Emoy2</strain>
    </source>
</reference>
<evidence type="ECO:0000256" key="4">
    <source>
        <dbReference type="ARBA" id="ARBA00023136"/>
    </source>
</evidence>
<evidence type="ECO:0000256" key="5">
    <source>
        <dbReference type="SAM" id="Coils"/>
    </source>
</evidence>
<protein>
    <recommendedName>
        <fullName evidence="7">BAP29/BAP31 transmembrane domain-containing protein</fullName>
    </recommendedName>
</protein>
<dbReference type="InterPro" id="IPR040463">
    <property type="entry name" value="BAP29/BAP31_N"/>
</dbReference>
<dbReference type="GO" id="GO:0006886">
    <property type="term" value="P:intracellular protein transport"/>
    <property type="evidence" value="ECO:0007669"/>
    <property type="project" value="InterPro"/>
</dbReference>
<dbReference type="VEuPathDB" id="FungiDB:HpaG810410"/>
<evidence type="ECO:0000313" key="9">
    <source>
        <dbReference type="Proteomes" id="UP000011713"/>
    </source>
</evidence>
<keyword evidence="5" id="KW-0175">Coiled coil</keyword>
<evidence type="ECO:0000256" key="6">
    <source>
        <dbReference type="SAM" id="Phobius"/>
    </source>
</evidence>
<dbReference type="Pfam" id="PF05529">
    <property type="entry name" value="Bap31"/>
    <property type="match status" value="1"/>
</dbReference>
<dbReference type="GO" id="GO:0070973">
    <property type="term" value="P:protein localization to endoplasmic reticulum exit site"/>
    <property type="evidence" value="ECO:0007669"/>
    <property type="project" value="TreeGrafter"/>
</dbReference>
<evidence type="ECO:0000256" key="3">
    <source>
        <dbReference type="ARBA" id="ARBA00022989"/>
    </source>
</evidence>
<dbReference type="EnsemblProtists" id="HpaT810410">
    <property type="protein sequence ID" value="HpaP810410"/>
    <property type="gene ID" value="HpaG810410"/>
</dbReference>
<dbReference type="Gene3D" id="1.20.5.110">
    <property type="match status" value="1"/>
</dbReference>
<feature type="coiled-coil region" evidence="5">
    <location>
        <begin position="260"/>
        <end position="383"/>
    </location>
</feature>
<keyword evidence="2 6" id="KW-0812">Transmembrane</keyword>
<dbReference type="GO" id="GO:0006888">
    <property type="term" value="P:endoplasmic reticulum to Golgi vesicle-mediated transport"/>
    <property type="evidence" value="ECO:0007669"/>
    <property type="project" value="TreeGrafter"/>
</dbReference>
<dbReference type="InParanoid" id="M4BV69"/>
<dbReference type="GO" id="GO:0005789">
    <property type="term" value="C:endoplasmic reticulum membrane"/>
    <property type="evidence" value="ECO:0007669"/>
    <property type="project" value="TreeGrafter"/>
</dbReference>
<evidence type="ECO:0000259" key="7">
    <source>
        <dbReference type="Pfam" id="PF05529"/>
    </source>
</evidence>
<feature type="domain" description="BAP29/BAP31 transmembrane" evidence="7">
    <location>
        <begin position="127"/>
        <end position="248"/>
    </location>
</feature>
<dbReference type="InterPro" id="IPR008417">
    <property type="entry name" value="BAP29/BAP31"/>
</dbReference>
<organism evidence="8 9">
    <name type="scientific">Hyaloperonospora arabidopsidis (strain Emoy2)</name>
    <name type="common">Downy mildew agent</name>
    <name type="synonym">Peronospora arabidopsidis</name>
    <dbReference type="NCBI Taxonomy" id="559515"/>
    <lineage>
        <taxon>Eukaryota</taxon>
        <taxon>Sar</taxon>
        <taxon>Stramenopiles</taxon>
        <taxon>Oomycota</taxon>
        <taxon>Peronosporomycetes</taxon>
        <taxon>Peronosporales</taxon>
        <taxon>Peronosporaceae</taxon>
        <taxon>Hyaloperonospora</taxon>
    </lineage>
</organism>
<dbReference type="PANTHER" id="PTHR12701:SF20">
    <property type="entry name" value="ENDOPLASMIC RETICULUM TRANSMEMBRANE PROTEIN"/>
    <property type="match status" value="1"/>
</dbReference>
<comment type="subcellular location">
    <subcellularLocation>
        <location evidence="1">Membrane</location>
        <topology evidence="1">Multi-pass membrane protein</topology>
    </subcellularLocation>
</comment>
<dbReference type="OMA" id="NWLSPYW"/>
<reference evidence="9" key="1">
    <citation type="journal article" date="2010" name="Science">
        <title>Signatures of adaptation to obligate biotrophy in the Hyaloperonospora arabidopsidis genome.</title>
        <authorList>
            <person name="Baxter L."/>
            <person name="Tripathy S."/>
            <person name="Ishaque N."/>
            <person name="Boot N."/>
            <person name="Cabral A."/>
            <person name="Kemen E."/>
            <person name="Thines M."/>
            <person name="Ah-Fong A."/>
            <person name="Anderson R."/>
            <person name="Badejoko W."/>
            <person name="Bittner-Eddy P."/>
            <person name="Boore J.L."/>
            <person name="Chibucos M.C."/>
            <person name="Coates M."/>
            <person name="Dehal P."/>
            <person name="Delehaunty K."/>
            <person name="Dong S."/>
            <person name="Downton P."/>
            <person name="Dumas B."/>
            <person name="Fabro G."/>
            <person name="Fronick C."/>
            <person name="Fuerstenberg S.I."/>
            <person name="Fulton L."/>
            <person name="Gaulin E."/>
            <person name="Govers F."/>
            <person name="Hughes L."/>
            <person name="Humphray S."/>
            <person name="Jiang R.H."/>
            <person name="Judelson H."/>
            <person name="Kamoun S."/>
            <person name="Kyung K."/>
            <person name="Meijer H."/>
            <person name="Minx P."/>
            <person name="Morris P."/>
            <person name="Nelson J."/>
            <person name="Phuntumart V."/>
            <person name="Qutob D."/>
            <person name="Rehmany A."/>
            <person name="Rougon-Cardoso A."/>
            <person name="Ryden P."/>
            <person name="Torto-Alalibo T."/>
            <person name="Studholme D."/>
            <person name="Wang Y."/>
            <person name="Win J."/>
            <person name="Wood J."/>
            <person name="Clifton S.W."/>
            <person name="Rogers J."/>
            <person name="Van den Ackerveken G."/>
            <person name="Jones J.D."/>
            <person name="McDowell J.M."/>
            <person name="Beynon J."/>
            <person name="Tyler B.M."/>
        </authorList>
    </citation>
    <scope>NUCLEOTIDE SEQUENCE [LARGE SCALE GENOMIC DNA]</scope>
    <source>
        <strain evidence="9">Emoy2</strain>
    </source>
</reference>
<evidence type="ECO:0000313" key="8">
    <source>
        <dbReference type="EnsemblProtists" id="HpaP810410"/>
    </source>
</evidence>
<feature type="transmembrane region" description="Helical" evidence="6">
    <location>
        <begin position="128"/>
        <end position="148"/>
    </location>
</feature>
<dbReference type="Proteomes" id="UP000011713">
    <property type="component" value="Unassembled WGS sequence"/>
</dbReference>
<evidence type="ECO:0000256" key="1">
    <source>
        <dbReference type="ARBA" id="ARBA00004141"/>
    </source>
</evidence>
<feature type="transmembrane region" description="Helical" evidence="6">
    <location>
        <begin position="216"/>
        <end position="236"/>
    </location>
</feature>
<name>M4BV69_HYAAE</name>
<dbReference type="eggNOG" id="KOG1962">
    <property type="taxonomic scope" value="Eukaryota"/>
</dbReference>
<dbReference type="STRING" id="559515.M4BV69"/>
<dbReference type="EMBL" id="JH597967">
    <property type="status" value="NOT_ANNOTATED_CDS"/>
    <property type="molecule type" value="Genomic_DNA"/>
</dbReference>
<dbReference type="HOGENOM" id="CLU_057960_0_0_1"/>
<sequence>MNLTFSNNKSVSSSQYSLTFCPIEKTLFSYTHKSAPQQRNNSGITREKLLFRFPAYLIASPKGEAISGCAELSNRTYLSSYSFFIDCCCIVFCNSIQFSELDYLYQRASSRACSLILTERTKMLLNNVLFYMMVTEAGICLVLSLPFGQWLSHAAVSFLVRHLGHKEAVNTIATVVLALVTVLFISDVSTVYKHHASDEVLGDGMRIRLLTAQRDMYITGFCLFLFLLLRLVYIALATNLHLEKCLEAMKKQAEGAVDGYKCLLEENESLKKQAEKLHELLKGDDDDDDKSTKVDLLARLVQENAALEERVKTAVDKCKKAENEVDVVKKQAEGQSAAFMQLMEEKNGLDKQLETATSQQEELKRQREQIATLTEERDALTNQIQDYDFMFAEAKKKAE</sequence>
<dbReference type="PANTHER" id="PTHR12701">
    <property type="entry name" value="BCR-ASSOCIATED PROTEIN, BAP"/>
    <property type="match status" value="1"/>
</dbReference>
<proteinExistence type="predicted"/>
<keyword evidence="9" id="KW-1185">Reference proteome</keyword>
<feature type="transmembrane region" description="Helical" evidence="6">
    <location>
        <begin position="168"/>
        <end position="185"/>
    </location>
</feature>
<accession>M4BV69</accession>
<keyword evidence="3 6" id="KW-1133">Transmembrane helix</keyword>
<keyword evidence="4 6" id="KW-0472">Membrane</keyword>
<dbReference type="AlphaFoldDB" id="M4BV69"/>